<gene>
    <name evidence="2" type="ORF">AW09_000388</name>
</gene>
<evidence type="ECO:0000313" key="3">
    <source>
        <dbReference type="Proteomes" id="UP000020077"/>
    </source>
</evidence>
<dbReference type="AlphaFoldDB" id="A0A080MAZ6"/>
<protein>
    <submittedName>
        <fullName evidence="2">Methyltransferase, FkbM family</fullName>
    </submittedName>
</protein>
<proteinExistence type="predicted"/>
<dbReference type="InterPro" id="IPR029063">
    <property type="entry name" value="SAM-dependent_MTases_sf"/>
</dbReference>
<dbReference type="GO" id="GO:0032259">
    <property type="term" value="P:methylation"/>
    <property type="evidence" value="ECO:0007669"/>
    <property type="project" value="UniProtKB-KW"/>
</dbReference>
<name>A0A080MAZ6_9PROT</name>
<dbReference type="InterPro" id="IPR052514">
    <property type="entry name" value="SAM-dependent_MTase"/>
</dbReference>
<keyword evidence="2" id="KW-0489">Methyltransferase</keyword>
<dbReference type="NCBIfam" id="TIGR01444">
    <property type="entry name" value="fkbM_fam"/>
    <property type="match status" value="1"/>
</dbReference>
<reference evidence="2 3" key="1">
    <citation type="submission" date="2014-02" db="EMBL/GenBank/DDBJ databases">
        <title>Expanding our view of genomic diversity in Candidatus Accumulibacter clades.</title>
        <authorList>
            <person name="Skennerton C.T."/>
            <person name="Barr J.J."/>
            <person name="Slater F.R."/>
            <person name="Bond P.L."/>
            <person name="Tyson G.W."/>
        </authorList>
    </citation>
    <scope>NUCLEOTIDE SEQUENCE [LARGE SCALE GENOMIC DNA]</scope>
    <source>
        <strain evidence="3">BA-91</strain>
    </source>
</reference>
<sequence length="472" mass="51405">MTYTTTLTLFDGVRIVTPDSLELITPYVLREQQDWFEDEIKFLRRLLQAGQKVIDIGANYGVYALCMANTVGPTGHVWAFEPASDTAHLLAEGIAANGFAQITLAQCALSSASGTAQLSLSEHSELNALVHGPAAATSATETVSLVTLDECLETYGWQDIEFVKIDAEGEEANILKGGEHFFSRLSPLVQYEIKAGAELHMHLVEAFAALGYASYRLVPGLDLLVPFNPEAQVDGFLLNLFCCKPDRAARLAARGVLLDSAELGSAEEEIRRLLDTDDGRHVHGWQQAIVGLPYGAQLADEWEVTMNSGGSAEVAHALSLHALSRDPSLSATTRFLALEACFRCFEKLCEHQSSHLRLASLARAAREYGARSIAVNALTQLCTTILQQQQVDTSEPFLAPGEHFDSVVPGEAIGNWVLAAALEELERIGSFSSFYTGASALQRLQIIRELGFGSSEMERRLRLLQERLGLPA</sequence>
<dbReference type="GO" id="GO:0008168">
    <property type="term" value="F:methyltransferase activity"/>
    <property type="evidence" value="ECO:0007669"/>
    <property type="project" value="UniProtKB-KW"/>
</dbReference>
<organism evidence="2 3">
    <name type="scientific">Candidatus Accumulibacter phosphatis</name>
    <dbReference type="NCBI Taxonomy" id="327160"/>
    <lineage>
        <taxon>Bacteria</taxon>
        <taxon>Pseudomonadati</taxon>
        <taxon>Pseudomonadota</taxon>
        <taxon>Betaproteobacteria</taxon>
        <taxon>Candidatus Accumulibacter</taxon>
    </lineage>
</organism>
<dbReference type="Gene3D" id="3.40.50.150">
    <property type="entry name" value="Vaccinia Virus protein VP39"/>
    <property type="match status" value="1"/>
</dbReference>
<dbReference type="InterPro" id="IPR006342">
    <property type="entry name" value="FkbM_mtfrase"/>
</dbReference>
<dbReference type="PANTHER" id="PTHR34203:SF15">
    <property type="entry name" value="SLL1173 PROTEIN"/>
    <property type="match status" value="1"/>
</dbReference>
<accession>A0A080MAZ6</accession>
<evidence type="ECO:0000259" key="1">
    <source>
        <dbReference type="Pfam" id="PF05050"/>
    </source>
</evidence>
<feature type="domain" description="Methyltransferase FkbM" evidence="1">
    <location>
        <begin position="55"/>
        <end position="212"/>
    </location>
</feature>
<dbReference type="Proteomes" id="UP000020077">
    <property type="component" value="Unassembled WGS sequence"/>
</dbReference>
<comment type="caution">
    <text evidence="2">The sequence shown here is derived from an EMBL/GenBank/DDBJ whole genome shotgun (WGS) entry which is preliminary data.</text>
</comment>
<dbReference type="SUPFAM" id="SSF53335">
    <property type="entry name" value="S-adenosyl-L-methionine-dependent methyltransferases"/>
    <property type="match status" value="1"/>
</dbReference>
<evidence type="ECO:0000313" key="2">
    <source>
        <dbReference type="EMBL" id="KFB74319.1"/>
    </source>
</evidence>
<dbReference type="PANTHER" id="PTHR34203">
    <property type="entry name" value="METHYLTRANSFERASE, FKBM FAMILY PROTEIN"/>
    <property type="match status" value="1"/>
</dbReference>
<keyword evidence="2" id="KW-0808">Transferase</keyword>
<dbReference type="EMBL" id="JDVG02000060">
    <property type="protein sequence ID" value="KFB74319.1"/>
    <property type="molecule type" value="Genomic_DNA"/>
</dbReference>
<dbReference type="Pfam" id="PF05050">
    <property type="entry name" value="Methyltransf_21"/>
    <property type="match status" value="1"/>
</dbReference>